<keyword evidence="2" id="KW-1185">Reference proteome</keyword>
<evidence type="ECO:0000313" key="3">
    <source>
        <dbReference type="WBParaSite" id="EVEC_0000828801-mRNA-1"/>
    </source>
</evidence>
<gene>
    <name evidence="1" type="ORF">EVEC_LOCUS7772</name>
</gene>
<dbReference type="AlphaFoldDB" id="A0A0N4VCJ1"/>
<evidence type="ECO:0000313" key="2">
    <source>
        <dbReference type="Proteomes" id="UP000274131"/>
    </source>
</evidence>
<name>A0A0N4VCJ1_ENTVE</name>
<reference evidence="1 2" key="2">
    <citation type="submission" date="2018-10" db="EMBL/GenBank/DDBJ databases">
        <authorList>
            <consortium name="Pathogen Informatics"/>
        </authorList>
    </citation>
    <scope>NUCLEOTIDE SEQUENCE [LARGE SCALE GENOMIC DNA]</scope>
</reference>
<reference evidence="3" key="1">
    <citation type="submission" date="2017-02" db="UniProtKB">
        <authorList>
            <consortium name="WormBaseParasite"/>
        </authorList>
    </citation>
    <scope>IDENTIFICATION</scope>
</reference>
<dbReference type="WBParaSite" id="EVEC_0000828801-mRNA-1">
    <property type="protein sequence ID" value="EVEC_0000828801-mRNA-1"/>
    <property type="gene ID" value="EVEC_0000828801"/>
</dbReference>
<protein>
    <submittedName>
        <fullName evidence="3">Fibrinogen C-terminal domain-containing protein</fullName>
    </submittedName>
</protein>
<dbReference type="EMBL" id="UXUI01009081">
    <property type="protein sequence ID" value="VDD93021.1"/>
    <property type="molecule type" value="Genomic_DNA"/>
</dbReference>
<dbReference type="Proteomes" id="UP000274131">
    <property type="component" value="Unassembled WGS sequence"/>
</dbReference>
<organism evidence="3">
    <name type="scientific">Enterobius vermicularis</name>
    <name type="common">Human pinworm</name>
    <dbReference type="NCBI Taxonomy" id="51028"/>
    <lineage>
        <taxon>Eukaryota</taxon>
        <taxon>Metazoa</taxon>
        <taxon>Ecdysozoa</taxon>
        <taxon>Nematoda</taxon>
        <taxon>Chromadorea</taxon>
        <taxon>Rhabditida</taxon>
        <taxon>Spirurina</taxon>
        <taxon>Oxyuridomorpha</taxon>
        <taxon>Oxyuroidea</taxon>
        <taxon>Oxyuridae</taxon>
        <taxon>Enterobius</taxon>
    </lineage>
</organism>
<proteinExistence type="predicted"/>
<sequence length="79" mass="9571">MFFVSFVADYSRIKRARYNFGNRYNVLSDTFGGEFDNYYSPMTSDDEIPVRHNRDHYYRYNALLKKPTIGMRLVRPRLF</sequence>
<evidence type="ECO:0000313" key="1">
    <source>
        <dbReference type="EMBL" id="VDD93021.1"/>
    </source>
</evidence>
<accession>A0A0N4VCJ1</accession>